<proteinExistence type="predicted"/>
<gene>
    <name evidence="1" type="ORF">L596_018666</name>
</gene>
<dbReference type="AlphaFoldDB" id="A0A4U5N627"/>
<reference evidence="1 2" key="1">
    <citation type="journal article" date="2015" name="Genome Biol.">
        <title>Comparative genomics of Steinernema reveals deeply conserved gene regulatory networks.</title>
        <authorList>
            <person name="Dillman A.R."/>
            <person name="Macchietto M."/>
            <person name="Porter C.F."/>
            <person name="Rogers A."/>
            <person name="Williams B."/>
            <person name="Antoshechkin I."/>
            <person name="Lee M.M."/>
            <person name="Goodwin Z."/>
            <person name="Lu X."/>
            <person name="Lewis E.E."/>
            <person name="Goodrich-Blair H."/>
            <person name="Stock S.P."/>
            <person name="Adams B.J."/>
            <person name="Sternberg P.W."/>
            <person name="Mortazavi A."/>
        </authorList>
    </citation>
    <scope>NUCLEOTIDE SEQUENCE [LARGE SCALE GENOMIC DNA]</scope>
    <source>
        <strain evidence="1 2">ALL</strain>
    </source>
</reference>
<keyword evidence="2" id="KW-1185">Reference proteome</keyword>
<dbReference type="Proteomes" id="UP000298663">
    <property type="component" value="Unassembled WGS sequence"/>
</dbReference>
<comment type="caution">
    <text evidence="1">The sequence shown here is derived from an EMBL/GenBank/DDBJ whole genome shotgun (WGS) entry which is preliminary data.</text>
</comment>
<reference evidence="1 2" key="2">
    <citation type="journal article" date="2019" name="G3 (Bethesda)">
        <title>Hybrid Assembly of the Genome of the Entomopathogenic Nematode Steinernema carpocapsae Identifies the X-Chromosome.</title>
        <authorList>
            <person name="Serra L."/>
            <person name="Macchietto M."/>
            <person name="Macias-Munoz A."/>
            <person name="McGill C.J."/>
            <person name="Rodriguez I.M."/>
            <person name="Rodriguez B."/>
            <person name="Murad R."/>
            <person name="Mortazavi A."/>
        </authorList>
    </citation>
    <scope>NUCLEOTIDE SEQUENCE [LARGE SCALE GENOMIC DNA]</scope>
    <source>
        <strain evidence="1 2">ALL</strain>
    </source>
</reference>
<organism evidence="1 2">
    <name type="scientific">Steinernema carpocapsae</name>
    <name type="common">Entomopathogenic nematode</name>
    <dbReference type="NCBI Taxonomy" id="34508"/>
    <lineage>
        <taxon>Eukaryota</taxon>
        <taxon>Metazoa</taxon>
        <taxon>Ecdysozoa</taxon>
        <taxon>Nematoda</taxon>
        <taxon>Chromadorea</taxon>
        <taxon>Rhabditida</taxon>
        <taxon>Tylenchina</taxon>
        <taxon>Panagrolaimomorpha</taxon>
        <taxon>Strongyloidoidea</taxon>
        <taxon>Steinernematidae</taxon>
        <taxon>Steinernema</taxon>
    </lineage>
</organism>
<evidence type="ECO:0000313" key="1">
    <source>
        <dbReference type="EMBL" id="TKR77752.1"/>
    </source>
</evidence>
<evidence type="ECO:0000313" key="2">
    <source>
        <dbReference type="Proteomes" id="UP000298663"/>
    </source>
</evidence>
<accession>A0A4U5N627</accession>
<name>A0A4U5N627_STECR</name>
<sequence length="78" mass="8626">MQLQTSSERRPGSGSLGYSACAQLSFRHQAAAEMIDDHTRVTGLRRPPRMAETAPIEGLGRRLRQFAGLGASISDRWR</sequence>
<dbReference type="EMBL" id="AZBU02000005">
    <property type="protein sequence ID" value="TKR77752.1"/>
    <property type="molecule type" value="Genomic_DNA"/>
</dbReference>
<protein>
    <submittedName>
        <fullName evidence="1">Uncharacterized protein</fullName>
    </submittedName>
</protein>